<evidence type="ECO:0000313" key="2">
    <source>
        <dbReference type="Proteomes" id="UP000256661"/>
    </source>
</evidence>
<accession>A0A3D9T3H8</accession>
<organism evidence="1 2">
    <name type="scientific">Thermomonospora umbrina</name>
    <dbReference type="NCBI Taxonomy" id="111806"/>
    <lineage>
        <taxon>Bacteria</taxon>
        <taxon>Bacillati</taxon>
        <taxon>Actinomycetota</taxon>
        <taxon>Actinomycetes</taxon>
        <taxon>Streptosporangiales</taxon>
        <taxon>Thermomonosporaceae</taxon>
        <taxon>Thermomonospora</taxon>
    </lineage>
</organism>
<comment type="caution">
    <text evidence="1">The sequence shown here is derived from an EMBL/GenBank/DDBJ whole genome shotgun (WGS) entry which is preliminary data.</text>
</comment>
<gene>
    <name evidence="1" type="ORF">DFJ69_4823</name>
</gene>
<dbReference type="Proteomes" id="UP000256661">
    <property type="component" value="Unassembled WGS sequence"/>
</dbReference>
<proteinExistence type="predicted"/>
<dbReference type="RefSeq" id="WP_245974542.1">
    <property type="nucleotide sequence ID" value="NZ_QTTT01000001.1"/>
</dbReference>
<dbReference type="InterPro" id="IPR049457">
    <property type="entry name" value="Emfourin"/>
</dbReference>
<dbReference type="EMBL" id="QTTT01000001">
    <property type="protein sequence ID" value="REE99314.1"/>
    <property type="molecule type" value="Genomic_DNA"/>
</dbReference>
<protein>
    <submittedName>
        <fullName evidence="1">Uncharacterized protein</fullName>
    </submittedName>
</protein>
<keyword evidence="2" id="KW-1185">Reference proteome</keyword>
<name>A0A3D9T3H8_9ACTN</name>
<reference evidence="1 2" key="1">
    <citation type="submission" date="2018-08" db="EMBL/GenBank/DDBJ databases">
        <title>Sequencing the genomes of 1000 actinobacteria strains.</title>
        <authorList>
            <person name="Klenk H.-P."/>
        </authorList>
    </citation>
    <scope>NUCLEOTIDE SEQUENCE [LARGE SCALE GENOMIC DNA]</scope>
    <source>
        <strain evidence="1 2">DSM 43927</strain>
    </source>
</reference>
<evidence type="ECO:0000313" key="1">
    <source>
        <dbReference type="EMBL" id="REE99314.1"/>
    </source>
</evidence>
<sequence>MRVTVVRSGGFAGIERHGEADTASDPVLRALVARVDLSRVPPPGRIPDQFVYEVGIDGAVATVGESRLTGPLRELVHHVLGHGAAR</sequence>
<dbReference type="AlphaFoldDB" id="A0A3D9T3H8"/>
<dbReference type="Pfam" id="PF20242">
    <property type="entry name" value="Emfourin"/>
    <property type="match status" value="1"/>
</dbReference>